<dbReference type="Gene3D" id="3.10.560.10">
    <property type="entry name" value="Outer membrane lipoprotein wza domain like"/>
    <property type="match status" value="2"/>
</dbReference>
<evidence type="ECO:0000259" key="5">
    <source>
        <dbReference type="Pfam" id="PF10531"/>
    </source>
</evidence>
<gene>
    <name evidence="6" type="ORF">Salmuc_03310</name>
</gene>
<dbReference type="PANTHER" id="PTHR33619">
    <property type="entry name" value="POLYSACCHARIDE EXPORT PROTEIN GFCE-RELATED"/>
    <property type="match status" value="1"/>
</dbReference>
<dbReference type="Pfam" id="PF02563">
    <property type="entry name" value="Poly_export"/>
    <property type="match status" value="1"/>
</dbReference>
<dbReference type="STRING" id="1123237.Salmuc_03310"/>
<reference evidence="7" key="1">
    <citation type="journal article" date="2014" name="Stand. Genomic Sci.">
        <title>Genome sequence of the exopolysaccharide-producing Salipiger mucosus type strain (DSM 16094(T)), a moderately halophilic member of the Roseobacter clade.</title>
        <authorList>
            <person name="Riedel T."/>
            <person name="Spring S."/>
            <person name="Fiebig A."/>
            <person name="Petersen J."/>
            <person name="Kyrpides N.C."/>
            <person name="Goker M."/>
            <person name="Klenk H.P."/>
        </authorList>
    </citation>
    <scope>NUCLEOTIDE SEQUENCE [LARGE SCALE GENOMIC DNA]</scope>
    <source>
        <strain evidence="7">DSM 16094</strain>
    </source>
</reference>
<dbReference type="InterPro" id="IPR049712">
    <property type="entry name" value="Poly_export"/>
</dbReference>
<dbReference type="InterPro" id="IPR003715">
    <property type="entry name" value="Poly_export_N"/>
</dbReference>
<evidence type="ECO:0000256" key="2">
    <source>
        <dbReference type="SAM" id="MobiDB-lite"/>
    </source>
</evidence>
<evidence type="ECO:0000313" key="6">
    <source>
        <dbReference type="EMBL" id="EPX77988.1"/>
    </source>
</evidence>
<feature type="domain" description="Soluble ligand binding" evidence="5">
    <location>
        <begin position="155"/>
        <end position="190"/>
    </location>
</feature>
<dbReference type="EMBL" id="APVH01000042">
    <property type="protein sequence ID" value="EPX77988.1"/>
    <property type="molecule type" value="Genomic_DNA"/>
</dbReference>
<dbReference type="eggNOG" id="COG1596">
    <property type="taxonomic scope" value="Bacteria"/>
</dbReference>
<evidence type="ECO:0000259" key="4">
    <source>
        <dbReference type="Pfam" id="PF02563"/>
    </source>
</evidence>
<dbReference type="HOGENOM" id="CLU_036993_0_0_5"/>
<sequence>MTMPSMLLAALAGLAVTLMASTSVAQQDAAGRGGEQPASAPSEETGPEQNTRIEPFGASLFRATPPGPGSAITDPNRLVSFGDRILLRIWGAQQFENLIMVDAEGNVFIPEVGPVDVAGKRMSEAQASIKAAVRDVYRDNVSVYATLADVNPISVYVTGNVAHPGRFEGTQSDTVLDYIIKAGGIHPASGSYRDVKIKRDTFVKASYDFYEFMKNGEMAEFDFRTGDTIIVDDRMPSVTVARGARNTNIFEFPGKRLSGSALIETADPQPGTTHALVRRPGQDGSEDIYLRKADFASFDLQDGDEVFFTRDARSDTVSVALKGAVEGQKNYALKKGASLKQLLSFVSIDPSVALPKAVHIERASVAAKQKRALDQSLRQLQKSATTRSRTGATATIRANEARMVQGFVETASQVTFPGKIVLSRGGEVSDIILKDGDRIVIPEKSDVVTVSGEVMISNAFVFEPGLRVKDYVAMAGGLTANGDDERFIVNHPNGSSEILSPDDRIRNGDEIISLPGMDGKGFALAKEMLGIAYQVAMTANTIVSP</sequence>
<feature type="signal peptide" evidence="3">
    <location>
        <begin position="1"/>
        <end position="25"/>
    </location>
</feature>
<evidence type="ECO:0000256" key="3">
    <source>
        <dbReference type="SAM" id="SignalP"/>
    </source>
</evidence>
<dbReference type="PANTHER" id="PTHR33619:SF3">
    <property type="entry name" value="POLYSACCHARIDE EXPORT PROTEIN GFCE-RELATED"/>
    <property type="match status" value="1"/>
</dbReference>
<dbReference type="Pfam" id="PF10531">
    <property type="entry name" value="SLBB"/>
    <property type="match status" value="2"/>
</dbReference>
<feature type="region of interest" description="Disordered" evidence="2">
    <location>
        <begin position="27"/>
        <end position="51"/>
    </location>
</feature>
<dbReference type="InterPro" id="IPR019554">
    <property type="entry name" value="Soluble_ligand-bd"/>
</dbReference>
<dbReference type="GO" id="GO:0015159">
    <property type="term" value="F:polysaccharide transmembrane transporter activity"/>
    <property type="evidence" value="ECO:0007669"/>
    <property type="project" value="InterPro"/>
</dbReference>
<evidence type="ECO:0000256" key="1">
    <source>
        <dbReference type="ARBA" id="ARBA00022729"/>
    </source>
</evidence>
<proteinExistence type="predicted"/>
<comment type="caution">
    <text evidence="6">The sequence shown here is derived from an EMBL/GenBank/DDBJ whole genome shotgun (WGS) entry which is preliminary data.</text>
</comment>
<dbReference type="OrthoDB" id="197007at2"/>
<feature type="domain" description="Soluble ligand binding" evidence="5">
    <location>
        <begin position="447"/>
        <end position="491"/>
    </location>
</feature>
<dbReference type="Gene3D" id="3.30.1950.10">
    <property type="entry name" value="wza like domain"/>
    <property type="match status" value="1"/>
</dbReference>
<accession>S9QEI9</accession>
<name>S9QEI9_9RHOB</name>
<protein>
    <recommendedName>
        <fullName evidence="8">Capsular polysaccharide export system periplasmic protein KpsD</fullName>
    </recommendedName>
</protein>
<feature type="chain" id="PRO_5004554926" description="Capsular polysaccharide export system periplasmic protein KpsD" evidence="3">
    <location>
        <begin position="26"/>
        <end position="545"/>
    </location>
</feature>
<evidence type="ECO:0000313" key="7">
    <source>
        <dbReference type="Proteomes" id="UP000015347"/>
    </source>
</evidence>
<keyword evidence="1 3" id="KW-0732">Signal</keyword>
<feature type="domain" description="Polysaccharide export protein N-terminal" evidence="4">
    <location>
        <begin position="76"/>
        <end position="145"/>
    </location>
</feature>
<keyword evidence="7" id="KW-1185">Reference proteome</keyword>
<dbReference type="Proteomes" id="UP000015347">
    <property type="component" value="Unassembled WGS sequence"/>
</dbReference>
<dbReference type="AlphaFoldDB" id="S9QEI9"/>
<organism evidence="6 7">
    <name type="scientific">Salipiger mucosus DSM 16094</name>
    <dbReference type="NCBI Taxonomy" id="1123237"/>
    <lineage>
        <taxon>Bacteria</taxon>
        <taxon>Pseudomonadati</taxon>
        <taxon>Pseudomonadota</taxon>
        <taxon>Alphaproteobacteria</taxon>
        <taxon>Rhodobacterales</taxon>
        <taxon>Roseobacteraceae</taxon>
        <taxon>Salipiger</taxon>
    </lineage>
</organism>
<evidence type="ECO:0008006" key="8">
    <source>
        <dbReference type="Google" id="ProtNLM"/>
    </source>
</evidence>